<keyword evidence="2" id="KW-1185">Reference proteome</keyword>
<dbReference type="SUPFAM" id="SSF140453">
    <property type="entry name" value="EsxAB dimer-like"/>
    <property type="match status" value="1"/>
</dbReference>
<dbReference type="OrthoDB" id="4554345at2"/>
<sequence length="140" mass="15174">MAESLNSFTATPQQMIVAAGHVKEAAEQIDTLRRSVGTAIEQLTQMAGGRQGWGGQAANQYRLHMEKWDQICRSKILRDLEKIFDDLNVTAGVYSNAEADNNLNSLGLTDLDGDGQTDALNLHDSNVPGSRSDIDSLING</sequence>
<dbReference type="Gene3D" id="1.10.287.1060">
    <property type="entry name" value="ESAT-6-like"/>
    <property type="match status" value="1"/>
</dbReference>
<dbReference type="RefSeq" id="WP_139628400.1">
    <property type="nucleotide sequence ID" value="NZ_CP045572.1"/>
</dbReference>
<proteinExistence type="predicted"/>
<comment type="caution">
    <text evidence="1">The sequence shown here is derived from an EMBL/GenBank/DDBJ whole genome shotgun (WGS) entry which is preliminary data.</text>
</comment>
<evidence type="ECO:0000313" key="1">
    <source>
        <dbReference type="EMBL" id="KAB8197718.1"/>
    </source>
</evidence>
<gene>
    <name evidence="1" type="ORF">FH608_004095</name>
</gene>
<accession>A0A5P9YKU7</accession>
<dbReference type="Proteomes" id="UP000312512">
    <property type="component" value="Unassembled WGS sequence"/>
</dbReference>
<dbReference type="InterPro" id="IPR010310">
    <property type="entry name" value="T7SS_ESAT-6-like"/>
</dbReference>
<dbReference type="InterPro" id="IPR036689">
    <property type="entry name" value="ESAT-6-like_sf"/>
</dbReference>
<name>A0A5C4WVU4_9ACTN</name>
<accession>A0A5C4WVU4</accession>
<organism evidence="1 2">
    <name type="scientific">Nonomuraea phyllanthi</name>
    <dbReference type="NCBI Taxonomy" id="2219224"/>
    <lineage>
        <taxon>Bacteria</taxon>
        <taxon>Bacillati</taxon>
        <taxon>Actinomycetota</taxon>
        <taxon>Actinomycetes</taxon>
        <taxon>Streptosporangiales</taxon>
        <taxon>Streptosporangiaceae</taxon>
        <taxon>Nonomuraea</taxon>
    </lineage>
</organism>
<dbReference type="EMBL" id="VDLX02000001">
    <property type="protein sequence ID" value="KAB8197718.1"/>
    <property type="molecule type" value="Genomic_DNA"/>
</dbReference>
<dbReference type="Pfam" id="PF06013">
    <property type="entry name" value="WXG100"/>
    <property type="match status" value="1"/>
</dbReference>
<evidence type="ECO:0000313" key="2">
    <source>
        <dbReference type="Proteomes" id="UP000312512"/>
    </source>
</evidence>
<protein>
    <submittedName>
        <fullName evidence="1">Uncharacterized protein</fullName>
    </submittedName>
</protein>
<reference evidence="1 2" key="1">
    <citation type="submission" date="2019-10" db="EMBL/GenBank/DDBJ databases">
        <title>Nonomuraea sp. nov., isolated from Phyllanthus amarus.</title>
        <authorList>
            <person name="Klykleung N."/>
            <person name="Tanasupawat S."/>
        </authorList>
    </citation>
    <scope>NUCLEOTIDE SEQUENCE [LARGE SCALE GENOMIC DNA]</scope>
    <source>
        <strain evidence="1 2">PA1-10</strain>
    </source>
</reference>
<dbReference type="AlphaFoldDB" id="A0A5C4WVU4"/>